<sequence>MDNCLVMRDALSQTWPDATPVLCIFHLLQQIWRWLHDRNHGIAIEDRPHILLGFKRALYAESEGFQAEYQSLIEDEVASKYPNFIKYISDVCNDCESWALCYRQDLPLRGNNTNNYCESQFVNKLLSDASGKFDGTYSRRFAGFSKKKNESLGFQKPSSEAQVLALQDLVSLGKKIPHI</sequence>
<evidence type="ECO:0000313" key="2">
    <source>
        <dbReference type="Proteomes" id="UP001152795"/>
    </source>
</evidence>
<dbReference type="PANTHER" id="PTHR35385:SF2">
    <property type="entry name" value="PROTEIN B, PUTATIVE-RELATED"/>
    <property type="match status" value="1"/>
</dbReference>
<reference evidence="1" key="1">
    <citation type="submission" date="2020-04" db="EMBL/GenBank/DDBJ databases">
        <authorList>
            <person name="Alioto T."/>
            <person name="Alioto T."/>
            <person name="Gomez Garrido J."/>
        </authorList>
    </citation>
    <scope>NUCLEOTIDE SEQUENCE</scope>
    <source>
        <strain evidence="1">A484AB</strain>
    </source>
</reference>
<evidence type="ECO:0000313" key="1">
    <source>
        <dbReference type="EMBL" id="CAB3994435.1"/>
    </source>
</evidence>
<dbReference type="Proteomes" id="UP001152795">
    <property type="component" value="Unassembled WGS sequence"/>
</dbReference>
<comment type="caution">
    <text evidence="1">The sequence shown here is derived from an EMBL/GenBank/DDBJ whole genome shotgun (WGS) entry which is preliminary data.</text>
</comment>
<accession>A0A7D9DUA7</accession>
<name>A0A7D9DUA7_PARCT</name>
<protein>
    <submittedName>
        <fullName evidence="1">Uncharacterized protein</fullName>
    </submittedName>
</protein>
<gene>
    <name evidence="1" type="ORF">PACLA_8A005534</name>
</gene>
<organism evidence="1 2">
    <name type="scientific">Paramuricea clavata</name>
    <name type="common">Red gorgonian</name>
    <name type="synonym">Violescent sea-whip</name>
    <dbReference type="NCBI Taxonomy" id="317549"/>
    <lineage>
        <taxon>Eukaryota</taxon>
        <taxon>Metazoa</taxon>
        <taxon>Cnidaria</taxon>
        <taxon>Anthozoa</taxon>
        <taxon>Octocorallia</taxon>
        <taxon>Malacalcyonacea</taxon>
        <taxon>Plexauridae</taxon>
        <taxon>Paramuricea</taxon>
    </lineage>
</organism>
<keyword evidence="2" id="KW-1185">Reference proteome</keyword>
<dbReference type="AlphaFoldDB" id="A0A7D9DUA7"/>
<proteinExistence type="predicted"/>
<dbReference type="EMBL" id="CACRXK020002464">
    <property type="protein sequence ID" value="CAB3994435.1"/>
    <property type="molecule type" value="Genomic_DNA"/>
</dbReference>
<dbReference type="PANTHER" id="PTHR35385">
    <property type="entry name" value="PROTEIN B, PUTATIVE-RELATED-RELATED"/>
    <property type="match status" value="1"/>
</dbReference>
<dbReference type="OrthoDB" id="6510667at2759"/>